<dbReference type="AlphaFoldDB" id="A0A0F9EK96"/>
<accession>A0A0F9EK96</accession>
<comment type="caution">
    <text evidence="1">The sequence shown here is derived from an EMBL/GenBank/DDBJ whole genome shotgun (WGS) entry which is preliminary data.</text>
</comment>
<gene>
    <name evidence="1" type="ORF">LCGC14_2063800</name>
</gene>
<name>A0A0F9EK96_9ZZZZ</name>
<proteinExistence type="predicted"/>
<dbReference type="EMBL" id="LAZR01024614">
    <property type="protein sequence ID" value="KKL74548.1"/>
    <property type="molecule type" value="Genomic_DNA"/>
</dbReference>
<sequence>MKKEYYKVEGLPNLEYNILYFHSWDDAINSITDYFADTLIGDECSIKFTTVTMTEEAFMDIINTED</sequence>
<organism evidence="1">
    <name type="scientific">marine sediment metagenome</name>
    <dbReference type="NCBI Taxonomy" id="412755"/>
    <lineage>
        <taxon>unclassified sequences</taxon>
        <taxon>metagenomes</taxon>
        <taxon>ecological metagenomes</taxon>
    </lineage>
</organism>
<reference evidence="1" key="1">
    <citation type="journal article" date="2015" name="Nature">
        <title>Complex archaea that bridge the gap between prokaryotes and eukaryotes.</title>
        <authorList>
            <person name="Spang A."/>
            <person name="Saw J.H."/>
            <person name="Jorgensen S.L."/>
            <person name="Zaremba-Niedzwiedzka K."/>
            <person name="Martijn J."/>
            <person name="Lind A.E."/>
            <person name="van Eijk R."/>
            <person name="Schleper C."/>
            <person name="Guy L."/>
            <person name="Ettema T.J."/>
        </authorList>
    </citation>
    <scope>NUCLEOTIDE SEQUENCE</scope>
</reference>
<evidence type="ECO:0000313" key="1">
    <source>
        <dbReference type="EMBL" id="KKL74548.1"/>
    </source>
</evidence>
<evidence type="ECO:0008006" key="2">
    <source>
        <dbReference type="Google" id="ProtNLM"/>
    </source>
</evidence>
<protein>
    <recommendedName>
        <fullName evidence="2">Phage protein</fullName>
    </recommendedName>
</protein>